<feature type="region of interest" description="Disordered" evidence="1">
    <location>
        <begin position="1"/>
        <end position="20"/>
    </location>
</feature>
<dbReference type="WBParaSite" id="PSAMB.scaffold23552size423.g38939.t1">
    <property type="protein sequence ID" value="PSAMB.scaffold23552size423.g38939.t1"/>
    <property type="gene ID" value="PSAMB.scaffold23552size423.g38939"/>
</dbReference>
<keyword evidence="2" id="KW-1185">Reference proteome</keyword>
<dbReference type="AlphaFoldDB" id="A0A914VQC7"/>
<feature type="region of interest" description="Disordered" evidence="1">
    <location>
        <begin position="52"/>
        <end position="94"/>
    </location>
</feature>
<accession>A0A914VQC7</accession>
<name>A0A914VQC7_9BILA</name>
<sequence>MVPEEITPAETAPPTMDHSEMLSTMTPEIDDQLTTVVTEETVANTEAPMVTEETVANTEAPVVTEETVEAPEENTPEDEATTMAEPPLTAPPWP</sequence>
<proteinExistence type="predicted"/>
<feature type="compositionally biased region" description="Acidic residues" evidence="1">
    <location>
        <begin position="66"/>
        <end position="80"/>
    </location>
</feature>
<feature type="compositionally biased region" description="Low complexity" evidence="1">
    <location>
        <begin position="1"/>
        <end position="15"/>
    </location>
</feature>
<reference evidence="3" key="1">
    <citation type="submission" date="2022-11" db="UniProtKB">
        <authorList>
            <consortium name="WormBaseParasite"/>
        </authorList>
    </citation>
    <scope>IDENTIFICATION</scope>
</reference>
<dbReference type="Proteomes" id="UP000887566">
    <property type="component" value="Unplaced"/>
</dbReference>
<evidence type="ECO:0000313" key="3">
    <source>
        <dbReference type="WBParaSite" id="PSAMB.scaffold23552size423.g38939.t1"/>
    </source>
</evidence>
<organism evidence="2 3">
    <name type="scientific">Plectus sambesii</name>
    <dbReference type="NCBI Taxonomy" id="2011161"/>
    <lineage>
        <taxon>Eukaryota</taxon>
        <taxon>Metazoa</taxon>
        <taxon>Ecdysozoa</taxon>
        <taxon>Nematoda</taxon>
        <taxon>Chromadorea</taxon>
        <taxon>Plectida</taxon>
        <taxon>Plectina</taxon>
        <taxon>Plectoidea</taxon>
        <taxon>Plectidae</taxon>
        <taxon>Plectus</taxon>
    </lineage>
</organism>
<protein>
    <submittedName>
        <fullName evidence="3">Uncharacterized protein</fullName>
    </submittedName>
</protein>
<feature type="compositionally biased region" description="Low complexity" evidence="1">
    <location>
        <begin position="52"/>
        <end position="65"/>
    </location>
</feature>
<evidence type="ECO:0000256" key="1">
    <source>
        <dbReference type="SAM" id="MobiDB-lite"/>
    </source>
</evidence>
<evidence type="ECO:0000313" key="2">
    <source>
        <dbReference type="Proteomes" id="UP000887566"/>
    </source>
</evidence>